<comment type="caution">
    <text evidence="9">The sequence shown here is derived from an EMBL/GenBank/DDBJ whole genome shotgun (WGS) entry which is preliminary data.</text>
</comment>
<feature type="transmembrane region" description="Helical" evidence="7">
    <location>
        <begin position="217"/>
        <end position="244"/>
    </location>
</feature>
<dbReference type="AlphaFoldDB" id="A0A2M6WS90"/>
<dbReference type="SUPFAM" id="SSF48317">
    <property type="entry name" value="Acid phosphatase/Vanadium-dependent haloperoxidase"/>
    <property type="match status" value="1"/>
</dbReference>
<evidence type="ECO:0000256" key="3">
    <source>
        <dbReference type="ARBA" id="ARBA00022475"/>
    </source>
</evidence>
<dbReference type="InterPro" id="IPR032818">
    <property type="entry name" value="DedA-like"/>
</dbReference>
<dbReference type="Gene3D" id="1.20.144.10">
    <property type="entry name" value="Phosphatidic acid phosphatase type 2/haloperoxidase"/>
    <property type="match status" value="1"/>
</dbReference>
<dbReference type="InterPro" id="IPR032816">
    <property type="entry name" value="VTT_dom"/>
</dbReference>
<sequence>FHNENKLLKADHLERGKQFFHKHGSKSIFLARFVGPLRAIVPFVAGISGMKKNKFLFWNIISAFLWSTSHLLLGYFFGNAFTVIEVWSTRVGYAIGVAVLFLVLIYIIRFITVKHGRQIAEFIRSVSTSIGNAISSNPDVQKLVKRHSTFFAFIKTRTNRKSFFGLPFTLIVIGFGYVLSLFFGIIQDVLTSDVIVSADLRIANLLEYLRSPEFTKVFLWITLLGKWQIVIGSAIIVSLILWLWKKRDNIMYLWLALVANGIFSYLGKLLIHRDRPLTPVYLENSFSFPSGHAMVAVIFYGFLAYILIRHIKSWKTKVNIFFACLFVILAIGFSRLYLGVHFLSDVWGGYLLGFLILTTVMALYEWRQWSKGSVEHEHVVVTKNIKLATAGLVFVGVIFYIGFASQYKPPIAVSAQAVIQNIEGGISTYFSDHKIPKYSETLIGNPQEPLGFIFLAKDDTVLTQSFEKAGWSSADRVSIKSIAKIAEAAVLRRQYLNAPMTPSFWNAVVNDFGFEKPTQSNSVDERHHIRIWKTNLRQDGLTVYVATASLDTAIKWLVTHRINPDIDTEKLFVKDSLQSANTLEGTNEIQFVDHILGQNFSGDDFFTNGKLYILKLN</sequence>
<accession>A0A2M6WS90</accession>
<dbReference type="InterPro" id="IPR036938">
    <property type="entry name" value="PAP2/HPO_sf"/>
</dbReference>
<proteinExistence type="inferred from homology"/>
<evidence type="ECO:0000313" key="10">
    <source>
        <dbReference type="Proteomes" id="UP000228533"/>
    </source>
</evidence>
<dbReference type="PANTHER" id="PTHR30353">
    <property type="entry name" value="INNER MEMBRANE PROTEIN DEDA-RELATED"/>
    <property type="match status" value="1"/>
</dbReference>
<evidence type="ECO:0000259" key="8">
    <source>
        <dbReference type="SMART" id="SM00014"/>
    </source>
</evidence>
<evidence type="ECO:0000256" key="2">
    <source>
        <dbReference type="ARBA" id="ARBA00010792"/>
    </source>
</evidence>
<organism evidence="9 10">
    <name type="scientific">Candidatus Falkowbacteria bacterium CG10_big_fil_rev_8_21_14_0_10_37_14</name>
    <dbReference type="NCBI Taxonomy" id="1974561"/>
    <lineage>
        <taxon>Bacteria</taxon>
        <taxon>Candidatus Falkowiibacteriota</taxon>
    </lineage>
</organism>
<evidence type="ECO:0000256" key="1">
    <source>
        <dbReference type="ARBA" id="ARBA00004651"/>
    </source>
</evidence>
<dbReference type="SMART" id="SM00014">
    <property type="entry name" value="acidPPc"/>
    <property type="match status" value="1"/>
</dbReference>
<protein>
    <recommendedName>
        <fullName evidence="8">Phosphatidic acid phosphatase type 2/haloperoxidase domain-containing protein</fullName>
    </recommendedName>
</protein>
<keyword evidence="6 7" id="KW-0472">Membrane</keyword>
<feature type="non-terminal residue" evidence="9">
    <location>
        <position position="1"/>
    </location>
</feature>
<feature type="transmembrane region" description="Helical" evidence="7">
    <location>
        <begin position="251"/>
        <end position="271"/>
    </location>
</feature>
<comment type="similarity">
    <text evidence="2">Belongs to the DedA family.</text>
</comment>
<dbReference type="Pfam" id="PF14067">
    <property type="entry name" value="LssY_C"/>
    <property type="match status" value="1"/>
</dbReference>
<feature type="transmembrane region" description="Helical" evidence="7">
    <location>
        <begin position="346"/>
        <end position="364"/>
    </location>
</feature>
<evidence type="ECO:0000313" key="9">
    <source>
        <dbReference type="EMBL" id="PIT95680.1"/>
    </source>
</evidence>
<dbReference type="EMBL" id="PFAM01000023">
    <property type="protein sequence ID" value="PIT95680.1"/>
    <property type="molecule type" value="Genomic_DNA"/>
</dbReference>
<feature type="domain" description="Phosphatidic acid phosphatase type 2/haloperoxidase" evidence="8">
    <location>
        <begin position="249"/>
        <end position="361"/>
    </location>
</feature>
<feature type="transmembrane region" description="Helical" evidence="7">
    <location>
        <begin position="90"/>
        <end position="108"/>
    </location>
</feature>
<dbReference type="InterPro" id="IPR025902">
    <property type="entry name" value="LssY-like-C_dom"/>
</dbReference>
<evidence type="ECO:0000256" key="7">
    <source>
        <dbReference type="SAM" id="Phobius"/>
    </source>
</evidence>
<keyword evidence="5 7" id="KW-1133">Transmembrane helix</keyword>
<feature type="transmembrane region" description="Helical" evidence="7">
    <location>
        <begin position="55"/>
        <end position="78"/>
    </location>
</feature>
<feature type="transmembrane region" description="Helical" evidence="7">
    <location>
        <begin position="320"/>
        <end position="340"/>
    </location>
</feature>
<evidence type="ECO:0000256" key="5">
    <source>
        <dbReference type="ARBA" id="ARBA00022989"/>
    </source>
</evidence>
<feature type="transmembrane region" description="Helical" evidence="7">
    <location>
        <begin position="385"/>
        <end position="403"/>
    </location>
</feature>
<reference evidence="10" key="1">
    <citation type="submission" date="2017-09" db="EMBL/GenBank/DDBJ databases">
        <title>Depth-based differentiation of microbial function through sediment-hosted aquifers and enrichment of novel symbionts in the deep terrestrial subsurface.</title>
        <authorList>
            <person name="Probst A.J."/>
            <person name="Ladd B."/>
            <person name="Jarett J.K."/>
            <person name="Geller-Mcgrath D.E."/>
            <person name="Sieber C.M.K."/>
            <person name="Emerson J.B."/>
            <person name="Anantharaman K."/>
            <person name="Thomas B.C."/>
            <person name="Malmstrom R."/>
            <person name="Stieglmeier M."/>
            <person name="Klingl A."/>
            <person name="Woyke T."/>
            <person name="Ryan C.M."/>
            <person name="Banfield J.F."/>
        </authorList>
    </citation>
    <scope>NUCLEOTIDE SEQUENCE [LARGE SCALE GENOMIC DNA]</scope>
</reference>
<gene>
    <name evidence="9" type="ORF">COT94_03755</name>
</gene>
<keyword evidence="3" id="KW-1003">Cell membrane</keyword>
<comment type="subcellular location">
    <subcellularLocation>
        <location evidence="1">Cell membrane</location>
        <topology evidence="1">Multi-pass membrane protein</topology>
    </subcellularLocation>
</comment>
<evidence type="ECO:0000256" key="6">
    <source>
        <dbReference type="ARBA" id="ARBA00023136"/>
    </source>
</evidence>
<dbReference type="InterPro" id="IPR000326">
    <property type="entry name" value="PAP2/HPO"/>
</dbReference>
<dbReference type="GO" id="GO:0005886">
    <property type="term" value="C:plasma membrane"/>
    <property type="evidence" value="ECO:0007669"/>
    <property type="project" value="UniProtKB-SubCell"/>
</dbReference>
<evidence type="ECO:0000256" key="4">
    <source>
        <dbReference type="ARBA" id="ARBA00022692"/>
    </source>
</evidence>
<feature type="transmembrane region" description="Helical" evidence="7">
    <location>
        <begin position="291"/>
        <end position="308"/>
    </location>
</feature>
<dbReference type="Proteomes" id="UP000228533">
    <property type="component" value="Unassembled WGS sequence"/>
</dbReference>
<dbReference type="PANTHER" id="PTHR30353:SF15">
    <property type="entry name" value="INNER MEMBRANE PROTEIN YABI"/>
    <property type="match status" value="1"/>
</dbReference>
<dbReference type="CDD" id="cd03392">
    <property type="entry name" value="PAP2_like_2"/>
    <property type="match status" value="1"/>
</dbReference>
<dbReference type="Pfam" id="PF09335">
    <property type="entry name" value="VTT_dom"/>
    <property type="match status" value="1"/>
</dbReference>
<feature type="transmembrane region" description="Helical" evidence="7">
    <location>
        <begin position="163"/>
        <end position="186"/>
    </location>
</feature>
<dbReference type="Pfam" id="PF01569">
    <property type="entry name" value="PAP2"/>
    <property type="match status" value="1"/>
</dbReference>
<feature type="transmembrane region" description="Helical" evidence="7">
    <location>
        <begin position="29"/>
        <end position="48"/>
    </location>
</feature>
<keyword evidence="4 7" id="KW-0812">Transmembrane</keyword>
<name>A0A2M6WS90_9BACT</name>